<sequence>MNTHRLMLWFRVRNLRIFSFENSTEYFNAPALPCSIESQLSNSRKSTCVRCMMAPPRTASSEGVMLIPAIAKNSTTGYKNVSYIRGKKKFEAQVFGDRLMIMRQP</sequence>
<dbReference type="PaxDb" id="2903-EOD28101"/>
<dbReference type="Proteomes" id="UP000013827">
    <property type="component" value="Unassembled WGS sequence"/>
</dbReference>
<accession>A0A0D3JX66</accession>
<evidence type="ECO:0000313" key="2">
    <source>
        <dbReference type="Proteomes" id="UP000013827"/>
    </source>
</evidence>
<dbReference type="EnsemblProtists" id="EOD28101">
    <property type="protein sequence ID" value="EOD28101"/>
    <property type="gene ID" value="EMIHUDRAFT_235180"/>
</dbReference>
<dbReference type="HOGENOM" id="CLU_2241714_0_0_1"/>
<proteinExistence type="predicted"/>
<dbReference type="GeneID" id="17273646"/>
<reference evidence="1" key="2">
    <citation type="submission" date="2024-10" db="UniProtKB">
        <authorList>
            <consortium name="EnsemblProtists"/>
        </authorList>
    </citation>
    <scope>IDENTIFICATION</scope>
</reference>
<dbReference type="AlphaFoldDB" id="A0A0D3JX66"/>
<organism evidence="1 2">
    <name type="scientific">Emiliania huxleyi (strain CCMP1516)</name>
    <dbReference type="NCBI Taxonomy" id="280463"/>
    <lineage>
        <taxon>Eukaryota</taxon>
        <taxon>Haptista</taxon>
        <taxon>Haptophyta</taxon>
        <taxon>Prymnesiophyceae</taxon>
        <taxon>Isochrysidales</taxon>
        <taxon>Noelaerhabdaceae</taxon>
        <taxon>Emiliania</taxon>
    </lineage>
</organism>
<dbReference type="KEGG" id="ehx:EMIHUDRAFT_235180"/>
<dbReference type="RefSeq" id="XP_005780530.1">
    <property type="nucleotide sequence ID" value="XM_005780473.1"/>
</dbReference>
<protein>
    <submittedName>
        <fullName evidence="1">Uncharacterized protein</fullName>
    </submittedName>
</protein>
<reference evidence="2" key="1">
    <citation type="journal article" date="2013" name="Nature">
        <title>Pan genome of the phytoplankton Emiliania underpins its global distribution.</title>
        <authorList>
            <person name="Read B.A."/>
            <person name="Kegel J."/>
            <person name="Klute M.J."/>
            <person name="Kuo A."/>
            <person name="Lefebvre S.C."/>
            <person name="Maumus F."/>
            <person name="Mayer C."/>
            <person name="Miller J."/>
            <person name="Monier A."/>
            <person name="Salamov A."/>
            <person name="Young J."/>
            <person name="Aguilar M."/>
            <person name="Claverie J.M."/>
            <person name="Frickenhaus S."/>
            <person name="Gonzalez K."/>
            <person name="Herman E.K."/>
            <person name="Lin Y.C."/>
            <person name="Napier J."/>
            <person name="Ogata H."/>
            <person name="Sarno A.F."/>
            <person name="Shmutz J."/>
            <person name="Schroeder D."/>
            <person name="de Vargas C."/>
            <person name="Verret F."/>
            <person name="von Dassow P."/>
            <person name="Valentin K."/>
            <person name="Van de Peer Y."/>
            <person name="Wheeler G."/>
            <person name="Dacks J.B."/>
            <person name="Delwiche C.F."/>
            <person name="Dyhrman S.T."/>
            <person name="Glockner G."/>
            <person name="John U."/>
            <person name="Richards T."/>
            <person name="Worden A.Z."/>
            <person name="Zhang X."/>
            <person name="Grigoriev I.V."/>
            <person name="Allen A.E."/>
            <person name="Bidle K."/>
            <person name="Borodovsky M."/>
            <person name="Bowler C."/>
            <person name="Brownlee C."/>
            <person name="Cock J.M."/>
            <person name="Elias M."/>
            <person name="Gladyshev V.N."/>
            <person name="Groth M."/>
            <person name="Guda C."/>
            <person name="Hadaegh A."/>
            <person name="Iglesias-Rodriguez M.D."/>
            <person name="Jenkins J."/>
            <person name="Jones B.M."/>
            <person name="Lawson T."/>
            <person name="Leese F."/>
            <person name="Lindquist E."/>
            <person name="Lobanov A."/>
            <person name="Lomsadze A."/>
            <person name="Malik S.B."/>
            <person name="Marsh M.E."/>
            <person name="Mackinder L."/>
            <person name="Mock T."/>
            <person name="Mueller-Roeber B."/>
            <person name="Pagarete A."/>
            <person name="Parker M."/>
            <person name="Probert I."/>
            <person name="Quesneville H."/>
            <person name="Raines C."/>
            <person name="Rensing S.A."/>
            <person name="Riano-Pachon D.M."/>
            <person name="Richier S."/>
            <person name="Rokitta S."/>
            <person name="Shiraiwa Y."/>
            <person name="Soanes D.M."/>
            <person name="van der Giezen M."/>
            <person name="Wahlund T.M."/>
            <person name="Williams B."/>
            <person name="Wilson W."/>
            <person name="Wolfe G."/>
            <person name="Wurch L.L."/>
        </authorList>
    </citation>
    <scope>NUCLEOTIDE SEQUENCE</scope>
</reference>
<keyword evidence="2" id="KW-1185">Reference proteome</keyword>
<evidence type="ECO:0000313" key="1">
    <source>
        <dbReference type="EnsemblProtists" id="EOD28101"/>
    </source>
</evidence>
<name>A0A0D3JX66_EMIH1</name>